<accession>G2XQG9</accession>
<evidence type="ECO:0000313" key="1">
    <source>
        <dbReference type="EMBL" id="CCD43074.1"/>
    </source>
</evidence>
<dbReference type="Proteomes" id="UP000008177">
    <property type="component" value="Unplaced contigs"/>
</dbReference>
<protein>
    <submittedName>
        <fullName evidence="1">Uncharacterized protein</fullName>
    </submittedName>
</protein>
<dbReference type="AlphaFoldDB" id="G2XQG9"/>
<dbReference type="HOGENOM" id="CLU_2903911_0_0_1"/>
<reference evidence="2" key="1">
    <citation type="journal article" date="2011" name="PLoS Genet.">
        <title>Genomic analysis of the necrotrophic fungal pathogens Sclerotinia sclerotiorum and Botrytis cinerea.</title>
        <authorList>
            <person name="Amselem J."/>
            <person name="Cuomo C.A."/>
            <person name="van Kan J.A."/>
            <person name="Viaud M."/>
            <person name="Benito E.P."/>
            <person name="Couloux A."/>
            <person name="Coutinho P.M."/>
            <person name="de Vries R.P."/>
            <person name="Dyer P.S."/>
            <person name="Fillinger S."/>
            <person name="Fournier E."/>
            <person name="Gout L."/>
            <person name="Hahn M."/>
            <person name="Kohn L."/>
            <person name="Lapalu N."/>
            <person name="Plummer K.M."/>
            <person name="Pradier J.M."/>
            <person name="Quevillon E."/>
            <person name="Sharon A."/>
            <person name="Simon A."/>
            <person name="ten Have A."/>
            <person name="Tudzynski B."/>
            <person name="Tudzynski P."/>
            <person name="Wincker P."/>
            <person name="Andrew M."/>
            <person name="Anthouard V."/>
            <person name="Beever R.E."/>
            <person name="Beffa R."/>
            <person name="Benoit I."/>
            <person name="Bouzid O."/>
            <person name="Brault B."/>
            <person name="Chen Z."/>
            <person name="Choquer M."/>
            <person name="Collemare J."/>
            <person name="Cotton P."/>
            <person name="Danchin E.G."/>
            <person name="Da Silva C."/>
            <person name="Gautier A."/>
            <person name="Giraud C."/>
            <person name="Giraud T."/>
            <person name="Gonzalez C."/>
            <person name="Grossetete S."/>
            <person name="Guldener U."/>
            <person name="Henrissat B."/>
            <person name="Howlett B.J."/>
            <person name="Kodira C."/>
            <person name="Kretschmer M."/>
            <person name="Lappartient A."/>
            <person name="Leroch M."/>
            <person name="Levis C."/>
            <person name="Mauceli E."/>
            <person name="Neuveglise C."/>
            <person name="Oeser B."/>
            <person name="Pearson M."/>
            <person name="Poulain J."/>
            <person name="Poussereau N."/>
            <person name="Quesneville H."/>
            <person name="Rascle C."/>
            <person name="Schumacher J."/>
            <person name="Segurens B."/>
            <person name="Sexton A."/>
            <person name="Silva E."/>
            <person name="Sirven C."/>
            <person name="Soanes D.M."/>
            <person name="Talbot N.J."/>
            <person name="Templeton M."/>
            <person name="Yandava C."/>
            <person name="Yarden O."/>
            <person name="Zeng Q."/>
            <person name="Rollins J.A."/>
            <person name="Lebrun M.H."/>
            <person name="Dickman M."/>
        </authorList>
    </citation>
    <scope>NUCLEOTIDE SEQUENCE [LARGE SCALE GENOMIC DNA]</scope>
    <source>
        <strain evidence="2">T4</strain>
    </source>
</reference>
<gene>
    <name evidence="1" type="ORF">BofuT4_P069140.1</name>
</gene>
<sequence>MIGRLAPYRQAFRGNLEHFCQPSYGRRLFMTTGNDGFAFTTTAPVFGAFKSATLITPLKKHQ</sequence>
<dbReference type="InParanoid" id="G2XQG9"/>
<name>G2XQG9_BOTF4</name>
<dbReference type="EMBL" id="FQ790252">
    <property type="protein sequence ID" value="CCD43074.1"/>
    <property type="molecule type" value="Genomic_DNA"/>
</dbReference>
<evidence type="ECO:0000313" key="2">
    <source>
        <dbReference type="Proteomes" id="UP000008177"/>
    </source>
</evidence>
<organism evidence="1 2">
    <name type="scientific">Botryotinia fuckeliana (strain T4)</name>
    <name type="common">Noble rot fungus</name>
    <name type="synonym">Botrytis cinerea</name>
    <dbReference type="NCBI Taxonomy" id="999810"/>
    <lineage>
        <taxon>Eukaryota</taxon>
        <taxon>Fungi</taxon>
        <taxon>Dikarya</taxon>
        <taxon>Ascomycota</taxon>
        <taxon>Pezizomycotina</taxon>
        <taxon>Leotiomycetes</taxon>
        <taxon>Helotiales</taxon>
        <taxon>Sclerotiniaceae</taxon>
        <taxon>Botrytis</taxon>
    </lineage>
</organism>
<proteinExistence type="predicted"/>